<dbReference type="GO" id="GO:0005960">
    <property type="term" value="C:glycine cleavage complex"/>
    <property type="evidence" value="ECO:0007669"/>
    <property type="project" value="InterPro"/>
</dbReference>
<evidence type="ECO:0000256" key="2">
    <source>
        <dbReference type="PIRSR" id="PIRSR006487-1"/>
    </source>
</evidence>
<dbReference type="InterPro" id="IPR006223">
    <property type="entry name" value="GcvT"/>
</dbReference>
<reference evidence="4" key="1">
    <citation type="submission" date="2023-05" db="EMBL/GenBank/DDBJ databases">
        <title>Anaerotaeda fermentans gen. nov., sp. nov., a novel anaerobic planctomycete of the new family within the order Sedimentisphaerales isolated from Taman Peninsula, Russia.</title>
        <authorList>
            <person name="Khomyakova M.A."/>
            <person name="Merkel A.Y."/>
            <person name="Slobodkin A.I."/>
        </authorList>
    </citation>
    <scope>NUCLEOTIDE SEQUENCE</scope>
    <source>
        <strain evidence="4">M17dextr</strain>
    </source>
</reference>
<gene>
    <name evidence="4" type="primary">gcvT</name>
    <name evidence="4" type="ORF">QJ522_15415</name>
</gene>
<feature type="domain" description="GCVT N-terminal" evidence="3">
    <location>
        <begin position="32"/>
        <end position="312"/>
    </location>
</feature>
<keyword evidence="4" id="KW-0808">Transferase</keyword>
<evidence type="ECO:0000256" key="1">
    <source>
        <dbReference type="ARBA" id="ARBA00008609"/>
    </source>
</evidence>
<accession>A0AAW6U1R9</accession>
<dbReference type="AlphaFoldDB" id="A0AAW6U1R9"/>
<dbReference type="InterPro" id="IPR006222">
    <property type="entry name" value="GCVT_N"/>
</dbReference>
<dbReference type="NCBIfam" id="TIGR00528">
    <property type="entry name" value="gcvT"/>
    <property type="match status" value="1"/>
</dbReference>
<dbReference type="Gene3D" id="3.30.1360.120">
    <property type="entry name" value="Probable tRNA modification gtpase trme, domain 1"/>
    <property type="match status" value="1"/>
</dbReference>
<dbReference type="SUPFAM" id="SSF103025">
    <property type="entry name" value="Folate-binding domain"/>
    <property type="match status" value="1"/>
</dbReference>
<evidence type="ECO:0000259" key="3">
    <source>
        <dbReference type="Pfam" id="PF01571"/>
    </source>
</evidence>
<comment type="caution">
    <text evidence="4">The sequence shown here is derived from an EMBL/GenBank/DDBJ whole genome shotgun (WGS) entry which is preliminary data.</text>
</comment>
<dbReference type="InterPro" id="IPR028896">
    <property type="entry name" value="GcvT/YgfZ/DmdA"/>
</dbReference>
<feature type="binding site" evidence="2">
    <location>
        <position position="243"/>
    </location>
    <ligand>
        <name>substrate</name>
    </ligand>
</feature>
<dbReference type="PIRSF" id="PIRSF006487">
    <property type="entry name" value="GcvT"/>
    <property type="match status" value="1"/>
</dbReference>
<keyword evidence="5" id="KW-1185">Reference proteome</keyword>
<comment type="similarity">
    <text evidence="1">Belongs to the GcvT family.</text>
</comment>
<dbReference type="PANTHER" id="PTHR43757">
    <property type="entry name" value="AMINOMETHYLTRANSFERASE"/>
    <property type="match status" value="1"/>
</dbReference>
<dbReference type="RefSeq" id="WP_349245860.1">
    <property type="nucleotide sequence ID" value="NZ_JASCXX010000020.1"/>
</dbReference>
<dbReference type="Pfam" id="PF01571">
    <property type="entry name" value="GCV_T"/>
    <property type="match status" value="1"/>
</dbReference>
<dbReference type="GO" id="GO:0006546">
    <property type="term" value="P:glycine catabolic process"/>
    <property type="evidence" value="ECO:0007669"/>
    <property type="project" value="InterPro"/>
</dbReference>
<protein>
    <submittedName>
        <fullName evidence="4">Glycine cleavage system aminomethyltransferase GcvT</fullName>
        <ecNumber evidence="4">2.1.2.10</ecNumber>
    </submittedName>
</protein>
<dbReference type="Proteomes" id="UP001431776">
    <property type="component" value="Unassembled WGS sequence"/>
</dbReference>
<dbReference type="GO" id="GO:0004047">
    <property type="term" value="F:aminomethyltransferase activity"/>
    <property type="evidence" value="ECO:0007669"/>
    <property type="project" value="UniProtKB-EC"/>
</dbReference>
<evidence type="ECO:0000313" key="5">
    <source>
        <dbReference type="Proteomes" id="UP001431776"/>
    </source>
</evidence>
<dbReference type="PANTHER" id="PTHR43757:SF2">
    <property type="entry name" value="AMINOMETHYLTRANSFERASE, MITOCHONDRIAL"/>
    <property type="match status" value="1"/>
</dbReference>
<proteinExistence type="inferred from homology"/>
<organism evidence="4 5">
    <name type="scientific">Anaerobaca lacustris</name>
    <dbReference type="NCBI Taxonomy" id="3044600"/>
    <lineage>
        <taxon>Bacteria</taxon>
        <taxon>Pseudomonadati</taxon>
        <taxon>Planctomycetota</taxon>
        <taxon>Phycisphaerae</taxon>
        <taxon>Sedimentisphaerales</taxon>
        <taxon>Anaerobacaceae</taxon>
        <taxon>Anaerobaca</taxon>
    </lineage>
</organism>
<name>A0AAW6U1R9_9BACT</name>
<dbReference type="EMBL" id="JASCXX010000020">
    <property type="protein sequence ID" value="MDI6450449.1"/>
    <property type="molecule type" value="Genomic_DNA"/>
</dbReference>
<dbReference type="InterPro" id="IPR027266">
    <property type="entry name" value="TrmE/GcvT-like"/>
</dbReference>
<dbReference type="EC" id="2.1.2.10" evidence="4"/>
<sequence>MQGSTPSGQFVFEPAATEPVPSVLYDEHLKRTSKSRMSPFAGYVMPLWYSSIAAEHQAVREAAGLFDCTHMGVLEFSGGGAAEFLYAATTNDVQKLAVGRAQYSYLLDAAGNILDDIIVYRRAETLYMVVVNAANEPKVKAYLTELLAGRVVIEVEPQRTGFRPSEPCIFRDMRDTAAEADCRVDIALQGPASIDVLAKLSTDGSIAEKLSGLKGFAFFEQELSGIDCLICRTGYTGSKVGFELFVHPDQAPRLWNLILEAGEPLGVLPCGLGARDSLRIEAGLPLYGHELDGPFGISPFEAGYGWAVKLDKAFFVGKAPMAKIAQTYDMQVARLAFSAMKGIRPVRPDDPIIDGCGVCVGWVLSSAKADEKQYALAYVSRNAATEGNALGTYYLARSPSQVQQGRAERMDRGQQAQADLTGIVVGRFEKF</sequence>
<evidence type="ECO:0000313" key="4">
    <source>
        <dbReference type="EMBL" id="MDI6450449.1"/>
    </source>
</evidence>